<accession>A0ABD0PNE4</accession>
<keyword evidence="2" id="KW-1185">Reference proteome</keyword>
<evidence type="ECO:0000313" key="2">
    <source>
        <dbReference type="Proteomes" id="UP001529510"/>
    </source>
</evidence>
<organism evidence="1 2">
    <name type="scientific">Cirrhinus mrigala</name>
    <name type="common">Mrigala</name>
    <dbReference type="NCBI Taxonomy" id="683832"/>
    <lineage>
        <taxon>Eukaryota</taxon>
        <taxon>Metazoa</taxon>
        <taxon>Chordata</taxon>
        <taxon>Craniata</taxon>
        <taxon>Vertebrata</taxon>
        <taxon>Euteleostomi</taxon>
        <taxon>Actinopterygii</taxon>
        <taxon>Neopterygii</taxon>
        <taxon>Teleostei</taxon>
        <taxon>Ostariophysi</taxon>
        <taxon>Cypriniformes</taxon>
        <taxon>Cyprinidae</taxon>
        <taxon>Labeoninae</taxon>
        <taxon>Labeonini</taxon>
        <taxon>Cirrhinus</taxon>
    </lineage>
</organism>
<reference evidence="1 2" key="1">
    <citation type="submission" date="2024-05" db="EMBL/GenBank/DDBJ databases">
        <title>Genome sequencing and assembly of Indian major carp, Cirrhinus mrigala (Hamilton, 1822).</title>
        <authorList>
            <person name="Mohindra V."/>
            <person name="Chowdhury L.M."/>
            <person name="Lal K."/>
            <person name="Jena J.K."/>
        </authorList>
    </citation>
    <scope>NUCLEOTIDE SEQUENCE [LARGE SCALE GENOMIC DNA]</scope>
    <source>
        <strain evidence="1">CM1030</strain>
        <tissue evidence="1">Blood</tissue>
    </source>
</reference>
<dbReference type="PANTHER" id="PTHR46484">
    <property type="entry name" value="SI:CH211-171H4.5-RELATED"/>
    <property type="match status" value="1"/>
</dbReference>
<name>A0ABD0PNE4_CIRMR</name>
<dbReference type="AlphaFoldDB" id="A0ABD0PNE4"/>
<proteinExistence type="predicted"/>
<gene>
    <name evidence="1" type="ORF">M9458_030904</name>
</gene>
<dbReference type="EMBL" id="JAMKFB020000015">
    <property type="protein sequence ID" value="KAL0174936.1"/>
    <property type="molecule type" value="Genomic_DNA"/>
</dbReference>
<feature type="non-terminal residue" evidence="1">
    <location>
        <position position="1"/>
    </location>
</feature>
<feature type="non-terminal residue" evidence="1">
    <location>
        <position position="58"/>
    </location>
</feature>
<dbReference type="PANTHER" id="PTHR46484:SF1">
    <property type="entry name" value="SCHWANN CELL MYELIN PROTEIN-RELATED"/>
    <property type="match status" value="1"/>
</dbReference>
<evidence type="ECO:0000313" key="1">
    <source>
        <dbReference type="EMBL" id="KAL0174936.1"/>
    </source>
</evidence>
<comment type="caution">
    <text evidence="1">The sequence shown here is derived from an EMBL/GenBank/DDBJ whole genome shotgun (WGS) entry which is preliminary data.</text>
</comment>
<protein>
    <submittedName>
        <fullName evidence="1">Uncharacterized protein</fullName>
    </submittedName>
</protein>
<sequence>IIIYGGERTGDTITVVCSTLHTCPYSKPNITLNGIEGTDQIDNEQIKDGLWKITLTRT</sequence>
<dbReference type="Proteomes" id="UP001529510">
    <property type="component" value="Unassembled WGS sequence"/>
</dbReference>